<dbReference type="GO" id="GO:0016758">
    <property type="term" value="F:hexosyltransferase activity"/>
    <property type="evidence" value="ECO:0007669"/>
    <property type="project" value="InterPro"/>
</dbReference>
<evidence type="ECO:0000256" key="3">
    <source>
        <dbReference type="ARBA" id="ARBA00022679"/>
    </source>
</evidence>
<feature type="transmembrane region" description="Helical" evidence="8">
    <location>
        <begin position="325"/>
        <end position="353"/>
    </location>
</feature>
<reference evidence="9 10" key="1">
    <citation type="submission" date="2018-10" db="EMBL/GenBank/DDBJ databases">
        <title>Sequencing the genomes of 1000 actinobacteria strains.</title>
        <authorList>
            <person name="Klenk H.-P."/>
        </authorList>
    </citation>
    <scope>NUCLEOTIDE SEQUENCE [LARGE SCALE GENOMIC DNA]</scope>
    <source>
        <strain evidence="9 10">DSM 43800</strain>
    </source>
</reference>
<proteinExistence type="inferred from homology"/>
<keyword evidence="6 8" id="KW-0472">Membrane</keyword>
<evidence type="ECO:0000313" key="10">
    <source>
        <dbReference type="Proteomes" id="UP000282084"/>
    </source>
</evidence>
<evidence type="ECO:0000256" key="7">
    <source>
        <dbReference type="ARBA" id="ARBA00024033"/>
    </source>
</evidence>
<evidence type="ECO:0000256" key="2">
    <source>
        <dbReference type="ARBA" id="ARBA00022475"/>
    </source>
</evidence>
<feature type="transmembrane region" description="Helical" evidence="8">
    <location>
        <begin position="154"/>
        <end position="170"/>
    </location>
</feature>
<evidence type="ECO:0000256" key="6">
    <source>
        <dbReference type="ARBA" id="ARBA00023136"/>
    </source>
</evidence>
<feature type="transmembrane region" description="Helical" evidence="8">
    <location>
        <begin position="36"/>
        <end position="56"/>
    </location>
</feature>
<dbReference type="Pfam" id="PF09594">
    <property type="entry name" value="GT87"/>
    <property type="match status" value="1"/>
</dbReference>
<gene>
    <name evidence="9" type="ORF">C8E97_4408</name>
</gene>
<comment type="caution">
    <text evidence="9">The sequence shown here is derived from an EMBL/GenBank/DDBJ whole genome shotgun (WGS) entry which is preliminary data.</text>
</comment>
<evidence type="ECO:0000256" key="5">
    <source>
        <dbReference type="ARBA" id="ARBA00022989"/>
    </source>
</evidence>
<sequence length="460" mass="49290">MPEPERDVRATACRKLTAGTASDNSAPVRPHPTRSMVPVAAAVLVFLVAGALYLWWHGVWARTGADLGDFKVYVAAGQAVLDADPLYEQGKAHLPTIAGTLKYPPFSAVVFVPLAWLPTQALPVFALGANVVLLLVVIWLGLRMTGRRRDRTTVAMAFLLGALCLAMQPVEWNLLWGNVNLVLMALVVVDTALPERSRWKGVPTGVAAGIKLLPLIFIAHLVLTGRWRAAGTSAVAFLVTVGLGFLVLPGESAYFWGAGVTDPDRVTGSGSADAPENQSIRGVVARLLGDPDLAAARWVPVAAVVGIAGLLLARRASRRGEDYLATALVGATMVLVAPVAWSHYWVWFVPFFVLGVQWAAASGRWWPWVPVVAGYLSVLAWPGGRNWDMPFPGLIFLPSHPADGPVAFALQNVEVVLGLVCLVVFDRPDPGRARPPFSRRLAARLRGTERVGGVKGSRGE</sequence>
<evidence type="ECO:0000256" key="4">
    <source>
        <dbReference type="ARBA" id="ARBA00022692"/>
    </source>
</evidence>
<dbReference type="GO" id="GO:0005886">
    <property type="term" value="C:plasma membrane"/>
    <property type="evidence" value="ECO:0007669"/>
    <property type="project" value="UniProtKB-SubCell"/>
</dbReference>
<dbReference type="Proteomes" id="UP000282084">
    <property type="component" value="Unassembled WGS sequence"/>
</dbReference>
<accession>A0A495W4Z6</accession>
<organism evidence="9 10">
    <name type="scientific">Saccharothrix australiensis</name>
    <dbReference type="NCBI Taxonomy" id="2072"/>
    <lineage>
        <taxon>Bacteria</taxon>
        <taxon>Bacillati</taxon>
        <taxon>Actinomycetota</taxon>
        <taxon>Actinomycetes</taxon>
        <taxon>Pseudonocardiales</taxon>
        <taxon>Pseudonocardiaceae</taxon>
        <taxon>Saccharothrix</taxon>
    </lineage>
</organism>
<keyword evidence="2" id="KW-1003">Cell membrane</keyword>
<evidence type="ECO:0000256" key="1">
    <source>
        <dbReference type="ARBA" id="ARBA00004651"/>
    </source>
</evidence>
<dbReference type="EMBL" id="RBXO01000001">
    <property type="protein sequence ID" value="RKT55723.1"/>
    <property type="molecule type" value="Genomic_DNA"/>
</dbReference>
<keyword evidence="9" id="KW-0328">Glycosyltransferase</keyword>
<keyword evidence="3 9" id="KW-0808">Transferase</keyword>
<protein>
    <submittedName>
        <fullName evidence="9">Alpha-1,2-mannosyltransferase</fullName>
    </submittedName>
</protein>
<feature type="transmembrane region" description="Helical" evidence="8">
    <location>
        <begin position="121"/>
        <end position="142"/>
    </location>
</feature>
<feature type="transmembrane region" description="Helical" evidence="8">
    <location>
        <begin position="205"/>
        <end position="223"/>
    </location>
</feature>
<dbReference type="InterPro" id="IPR018584">
    <property type="entry name" value="GT87"/>
</dbReference>
<evidence type="ECO:0000256" key="8">
    <source>
        <dbReference type="SAM" id="Phobius"/>
    </source>
</evidence>
<feature type="transmembrane region" description="Helical" evidence="8">
    <location>
        <begin position="295"/>
        <end position="313"/>
    </location>
</feature>
<keyword evidence="10" id="KW-1185">Reference proteome</keyword>
<dbReference type="AlphaFoldDB" id="A0A495W4Z6"/>
<comment type="subcellular location">
    <subcellularLocation>
        <location evidence="1">Cell membrane</location>
        <topology evidence="1">Multi-pass membrane protein</topology>
    </subcellularLocation>
</comment>
<keyword evidence="4 8" id="KW-0812">Transmembrane</keyword>
<comment type="similarity">
    <text evidence="7">Belongs to the glycosyltransferase 87 family.</text>
</comment>
<evidence type="ECO:0000313" key="9">
    <source>
        <dbReference type="EMBL" id="RKT55723.1"/>
    </source>
</evidence>
<name>A0A495W4Z6_9PSEU</name>
<keyword evidence="5 8" id="KW-1133">Transmembrane helix</keyword>
<feature type="transmembrane region" description="Helical" evidence="8">
    <location>
        <begin position="229"/>
        <end position="248"/>
    </location>
</feature>
<feature type="transmembrane region" description="Helical" evidence="8">
    <location>
        <begin position="365"/>
        <end position="384"/>
    </location>
</feature>